<dbReference type="Proteomes" id="UP000391919">
    <property type="component" value="Unassembled WGS sequence"/>
</dbReference>
<organism evidence="1 2">
    <name type="scientific">Weizmannia acidilactici</name>
    <dbReference type="NCBI Taxonomy" id="2607726"/>
    <lineage>
        <taxon>Bacteria</taxon>
        <taxon>Bacillati</taxon>
        <taxon>Bacillota</taxon>
        <taxon>Bacilli</taxon>
        <taxon>Bacillales</taxon>
        <taxon>Bacillaceae</taxon>
        <taxon>Heyndrickxia</taxon>
    </lineage>
</organism>
<dbReference type="AlphaFoldDB" id="A0A5J4J8V9"/>
<gene>
    <name evidence="1" type="ORF">BpJC7_26250</name>
</gene>
<keyword evidence="2" id="KW-1185">Reference proteome</keyword>
<accession>A0A5J4J8V9</accession>
<evidence type="ECO:0000313" key="1">
    <source>
        <dbReference type="EMBL" id="GER71322.1"/>
    </source>
</evidence>
<reference evidence="1 2" key="1">
    <citation type="submission" date="2019-09" db="EMBL/GenBank/DDBJ databases">
        <title>Draft genome sequence of Bacillus sp. JC-7.</title>
        <authorList>
            <person name="Tanaka N."/>
            <person name="Shiwa Y."/>
            <person name="Fujita N."/>
            <person name="Tanasupawat S."/>
        </authorList>
    </citation>
    <scope>NUCLEOTIDE SEQUENCE [LARGE SCALE GENOMIC DNA]</scope>
    <source>
        <strain evidence="1 2">JC-7</strain>
    </source>
</reference>
<sequence>MRNDLWRLEPGWLAGYTEDRELIRRIKRYKKDWRIMADYFKYDRLVGVQFKIPIEQRRSAKRMFGIAENKQKQAI</sequence>
<proteinExistence type="predicted"/>
<dbReference type="RefSeq" id="WP_151706134.1">
    <property type="nucleotide sequence ID" value="NZ_BKZQ01000043.1"/>
</dbReference>
<comment type="caution">
    <text evidence="1">The sequence shown here is derived from an EMBL/GenBank/DDBJ whole genome shotgun (WGS) entry which is preliminary data.</text>
</comment>
<protein>
    <submittedName>
        <fullName evidence="1">Uncharacterized protein</fullName>
    </submittedName>
</protein>
<name>A0A5J4J8V9_9BACI</name>
<dbReference type="EMBL" id="BKZQ01000043">
    <property type="protein sequence ID" value="GER71322.1"/>
    <property type="molecule type" value="Genomic_DNA"/>
</dbReference>
<evidence type="ECO:0000313" key="2">
    <source>
        <dbReference type="Proteomes" id="UP000391919"/>
    </source>
</evidence>